<protein>
    <submittedName>
        <fullName evidence="2">Uncharacterized protein</fullName>
    </submittedName>
</protein>
<evidence type="ECO:0000256" key="1">
    <source>
        <dbReference type="SAM" id="Phobius"/>
    </source>
</evidence>
<dbReference type="Proteomes" id="UP000058613">
    <property type="component" value="Chromosome"/>
</dbReference>
<dbReference type="RefSeq" id="WP_055407150.1">
    <property type="nucleotide sequence ID" value="NZ_CP013011.1"/>
</dbReference>
<evidence type="ECO:0000313" key="2">
    <source>
        <dbReference type="EMBL" id="ALL00061.1"/>
    </source>
</evidence>
<keyword evidence="1" id="KW-0812">Transmembrane</keyword>
<sequence length="95" mass="10346">MRRSLQRKVQLLAIGLISLVVYYGFLLDIAIAAKNSIVNTINANGFSTITIPVKEYNGTAWVDKTVVLDLSGLVDIIATLIIVFGPIAVLILIIY</sequence>
<evidence type="ECO:0000313" key="4">
    <source>
        <dbReference type="Proteomes" id="UP000058613"/>
    </source>
</evidence>
<dbReference type="GeneID" id="26098330"/>
<name>A0A0P0N1D2_9CREN</name>
<evidence type="ECO:0000313" key="3">
    <source>
        <dbReference type="EMBL" id="OWJ55622.1"/>
    </source>
</evidence>
<dbReference type="KEGG" id="pdl:Pyrde_0011"/>
<keyword evidence="1" id="KW-0472">Membrane</keyword>
<reference evidence="2 4" key="1">
    <citation type="submission" date="2015-10" db="EMBL/GenBank/DDBJ databases">
        <title>Complete genome sequence of hyperthermophilic archaeon Pyrodictium delaneyi Su06.</title>
        <authorList>
            <person name="Jung J.-H."/>
            <person name="Lin J."/>
            <person name="Holden J.F."/>
            <person name="Park C.-S."/>
        </authorList>
    </citation>
    <scope>NUCLEOTIDE SEQUENCE [LARGE SCALE GENOMIC DNA]</scope>
    <source>
        <strain evidence="2 4">Su06</strain>
    </source>
</reference>
<proteinExistence type="predicted"/>
<dbReference type="EMBL" id="NCQP01000001">
    <property type="protein sequence ID" value="OWJ55622.1"/>
    <property type="molecule type" value="Genomic_DNA"/>
</dbReference>
<dbReference type="EMBL" id="CP013011">
    <property type="protein sequence ID" value="ALL00061.1"/>
    <property type="molecule type" value="Genomic_DNA"/>
</dbReference>
<gene>
    <name evidence="3" type="ORF">Pdsh_02210</name>
    <name evidence="2" type="ORF">Pyrde_0011</name>
</gene>
<organism evidence="2 4">
    <name type="scientific">Pyrodictium delaneyi</name>
    <dbReference type="NCBI Taxonomy" id="1273541"/>
    <lineage>
        <taxon>Archaea</taxon>
        <taxon>Thermoproteota</taxon>
        <taxon>Thermoprotei</taxon>
        <taxon>Desulfurococcales</taxon>
        <taxon>Pyrodictiaceae</taxon>
        <taxon>Pyrodictium</taxon>
    </lineage>
</organism>
<keyword evidence="5" id="KW-1185">Reference proteome</keyword>
<feature type="transmembrane region" description="Helical" evidence="1">
    <location>
        <begin position="12"/>
        <end position="33"/>
    </location>
</feature>
<feature type="transmembrane region" description="Helical" evidence="1">
    <location>
        <begin position="76"/>
        <end position="94"/>
    </location>
</feature>
<accession>A0A0P0N1D2</accession>
<keyword evidence="1" id="KW-1133">Transmembrane helix</keyword>
<dbReference type="AlphaFoldDB" id="A0A0P0N1D2"/>
<evidence type="ECO:0000313" key="5">
    <source>
        <dbReference type="Proteomes" id="UP000196694"/>
    </source>
</evidence>
<dbReference type="STRING" id="1273541.Pyrde_0011"/>
<dbReference type="Proteomes" id="UP000196694">
    <property type="component" value="Unassembled WGS sequence"/>
</dbReference>
<reference evidence="3 5" key="2">
    <citation type="submission" date="2017-05" db="EMBL/GenBank/DDBJ databases">
        <title>The draft genome of the hyperthermophilic archaeon 'Pyrodictium delaneyi strain Hulk', an iron and nitrate reducer, reveals the capacity for sulfate reduction.</title>
        <authorList>
            <person name="Demey L.M."/>
            <person name="Miller C."/>
            <person name="Manzella M."/>
            <person name="Reguera G."/>
            <person name="Kashefi K."/>
        </authorList>
    </citation>
    <scope>NUCLEOTIDE SEQUENCE [LARGE SCALE GENOMIC DNA]</scope>
    <source>
        <strain evidence="3 5">Hulk</strain>
    </source>
</reference>